<dbReference type="RefSeq" id="WP_245330725.1">
    <property type="nucleotide sequence ID" value="NZ_JAGGLI010000004.1"/>
</dbReference>
<evidence type="ECO:0000313" key="4">
    <source>
        <dbReference type="Proteomes" id="UP001314903"/>
    </source>
</evidence>
<keyword evidence="4" id="KW-1185">Reference proteome</keyword>
<dbReference type="EMBL" id="JAGGLI010000004">
    <property type="protein sequence ID" value="MBP2026764.1"/>
    <property type="molecule type" value="Genomic_DNA"/>
</dbReference>
<evidence type="ECO:0000313" key="3">
    <source>
        <dbReference type="EMBL" id="MBP2026764.1"/>
    </source>
</evidence>
<gene>
    <name evidence="3" type="ORF">J2Z35_000555</name>
</gene>
<dbReference type="GO" id="GO:0003677">
    <property type="term" value="F:DNA binding"/>
    <property type="evidence" value="ECO:0007669"/>
    <property type="project" value="UniProtKB-KW"/>
</dbReference>
<protein>
    <recommendedName>
        <fullName evidence="2">UPF0251 protein J2Z35_000555</fullName>
    </recommendedName>
</protein>
<comment type="similarity">
    <text evidence="1 2">Belongs to the UPF0251 family.</text>
</comment>
<evidence type="ECO:0000256" key="1">
    <source>
        <dbReference type="ARBA" id="ARBA00009350"/>
    </source>
</evidence>
<evidence type="ECO:0000256" key="2">
    <source>
        <dbReference type="HAMAP-Rule" id="MF_00674"/>
    </source>
</evidence>
<dbReference type="HAMAP" id="MF_00674">
    <property type="entry name" value="UPF0251"/>
    <property type="match status" value="1"/>
</dbReference>
<proteinExistence type="inferred from homology"/>
<organism evidence="3 4">
    <name type="scientific">Acetoanaerobium pronyense</name>
    <dbReference type="NCBI Taxonomy" id="1482736"/>
    <lineage>
        <taxon>Bacteria</taxon>
        <taxon>Bacillati</taxon>
        <taxon>Bacillota</taxon>
        <taxon>Clostridia</taxon>
        <taxon>Peptostreptococcales</taxon>
        <taxon>Filifactoraceae</taxon>
        <taxon>Acetoanaerobium</taxon>
    </lineage>
</organism>
<dbReference type="PANTHER" id="PTHR37478">
    <property type="match status" value="1"/>
</dbReference>
<comment type="caution">
    <text evidence="3">The sequence shown here is derived from an EMBL/GenBank/DDBJ whole genome shotgun (WGS) entry which is preliminary data.</text>
</comment>
<accession>A0ABS4KJF0</accession>
<dbReference type="Proteomes" id="UP001314903">
    <property type="component" value="Unassembled WGS sequence"/>
</dbReference>
<keyword evidence="3" id="KW-0238">DNA-binding</keyword>
<dbReference type="Pfam" id="PF02001">
    <property type="entry name" value="DUF134"/>
    <property type="match status" value="1"/>
</dbReference>
<dbReference type="SUPFAM" id="SSF88659">
    <property type="entry name" value="Sigma3 and sigma4 domains of RNA polymerase sigma factors"/>
    <property type="match status" value="1"/>
</dbReference>
<reference evidence="3 4" key="1">
    <citation type="submission" date="2021-03" db="EMBL/GenBank/DDBJ databases">
        <title>Genomic Encyclopedia of Type Strains, Phase IV (KMG-IV): sequencing the most valuable type-strain genomes for metagenomic binning, comparative biology and taxonomic classification.</title>
        <authorList>
            <person name="Goeker M."/>
        </authorList>
    </citation>
    <scope>NUCLEOTIDE SEQUENCE [LARGE SCALE GENOMIC DNA]</scope>
    <source>
        <strain evidence="3 4">DSM 27512</strain>
    </source>
</reference>
<dbReference type="InterPro" id="IPR002852">
    <property type="entry name" value="UPF0251"/>
</dbReference>
<name>A0ABS4KJF0_9FIRM</name>
<sequence length="124" mass="14119">MPIKEVIKIPRPTKLRKVCCLPESNLFGPITPHLDKREMVLMTVDEYETVRLIDLEDMNQEECAERMGVARTTAQKIYGESKKKIADAIVNGKILKIEGGDYKLCEGEEKVYGCKRCKRGRGCK</sequence>
<dbReference type="PANTHER" id="PTHR37478:SF2">
    <property type="entry name" value="UPF0251 PROTEIN TK0562"/>
    <property type="match status" value="1"/>
</dbReference>
<dbReference type="InterPro" id="IPR013324">
    <property type="entry name" value="RNA_pol_sigma_r3/r4-like"/>
</dbReference>